<gene>
    <name evidence="3" type="ORF">HannXRQ_Chr10g0294931</name>
    <name evidence="2" type="ORF">HanXRQr2_Chr10g0439501</name>
</gene>
<reference evidence="3" key="2">
    <citation type="submission" date="2017-02" db="EMBL/GenBank/DDBJ databases">
        <title>Sunflower complete genome.</title>
        <authorList>
            <person name="Langlade N."/>
            <person name="Munos S."/>
        </authorList>
    </citation>
    <scope>NUCLEOTIDE SEQUENCE [LARGE SCALE GENOMIC DNA]</scope>
    <source>
        <tissue evidence="3">Leaves</tissue>
    </source>
</reference>
<dbReference type="EMBL" id="CM007899">
    <property type="protein sequence ID" value="OTG11089.1"/>
    <property type="molecule type" value="Genomic_DNA"/>
</dbReference>
<keyword evidence="1" id="KW-0472">Membrane</keyword>
<dbReference type="Gramene" id="mRNA:HanXRQr2_Chr10g0439501">
    <property type="protein sequence ID" value="mRNA:HanXRQr2_Chr10g0439501"/>
    <property type="gene ID" value="HanXRQr2_Chr10g0439501"/>
</dbReference>
<keyword evidence="4" id="KW-1185">Reference proteome</keyword>
<name>A0A251TJZ8_HELAN</name>
<organism evidence="3 4">
    <name type="scientific">Helianthus annuus</name>
    <name type="common">Common sunflower</name>
    <dbReference type="NCBI Taxonomy" id="4232"/>
    <lineage>
        <taxon>Eukaryota</taxon>
        <taxon>Viridiplantae</taxon>
        <taxon>Streptophyta</taxon>
        <taxon>Embryophyta</taxon>
        <taxon>Tracheophyta</taxon>
        <taxon>Spermatophyta</taxon>
        <taxon>Magnoliopsida</taxon>
        <taxon>eudicotyledons</taxon>
        <taxon>Gunneridae</taxon>
        <taxon>Pentapetalae</taxon>
        <taxon>asterids</taxon>
        <taxon>campanulids</taxon>
        <taxon>Asterales</taxon>
        <taxon>Asteraceae</taxon>
        <taxon>Asteroideae</taxon>
        <taxon>Heliantheae alliance</taxon>
        <taxon>Heliantheae</taxon>
        <taxon>Helianthus</taxon>
    </lineage>
</organism>
<dbReference type="Proteomes" id="UP000215914">
    <property type="component" value="Chromosome 10"/>
</dbReference>
<evidence type="ECO:0000256" key="1">
    <source>
        <dbReference type="SAM" id="Phobius"/>
    </source>
</evidence>
<evidence type="ECO:0000313" key="3">
    <source>
        <dbReference type="EMBL" id="OTG11089.1"/>
    </source>
</evidence>
<keyword evidence="2" id="KW-0560">Oxidoreductase</keyword>
<evidence type="ECO:0000313" key="2">
    <source>
        <dbReference type="EMBL" id="KAF5786320.1"/>
    </source>
</evidence>
<dbReference type="GO" id="GO:0030604">
    <property type="term" value="F:1-deoxy-D-xylulose-5-phosphate reductoisomerase activity"/>
    <property type="evidence" value="ECO:0007669"/>
    <property type="project" value="UniProtKB-EC"/>
</dbReference>
<keyword evidence="1" id="KW-1133">Transmembrane helix</keyword>
<proteinExistence type="predicted"/>
<reference evidence="2 4" key="1">
    <citation type="journal article" date="2017" name="Nature">
        <title>The sunflower genome provides insights into oil metabolism, flowering and Asterid evolution.</title>
        <authorList>
            <person name="Badouin H."/>
            <person name="Gouzy J."/>
            <person name="Grassa C.J."/>
            <person name="Murat F."/>
            <person name="Staton S.E."/>
            <person name="Cottret L."/>
            <person name="Lelandais-Briere C."/>
            <person name="Owens G.L."/>
            <person name="Carrere S."/>
            <person name="Mayjonade B."/>
            <person name="Legrand L."/>
            <person name="Gill N."/>
            <person name="Kane N.C."/>
            <person name="Bowers J.E."/>
            <person name="Hubner S."/>
            <person name="Bellec A."/>
            <person name="Berard A."/>
            <person name="Berges H."/>
            <person name="Blanchet N."/>
            <person name="Boniface M.C."/>
            <person name="Brunel D."/>
            <person name="Catrice O."/>
            <person name="Chaidir N."/>
            <person name="Claudel C."/>
            <person name="Donnadieu C."/>
            <person name="Faraut T."/>
            <person name="Fievet G."/>
            <person name="Helmstetter N."/>
            <person name="King M."/>
            <person name="Knapp S.J."/>
            <person name="Lai Z."/>
            <person name="Le Paslier M.C."/>
            <person name="Lippi Y."/>
            <person name="Lorenzon L."/>
            <person name="Mandel J.R."/>
            <person name="Marage G."/>
            <person name="Marchand G."/>
            <person name="Marquand E."/>
            <person name="Bret-Mestries E."/>
            <person name="Morien E."/>
            <person name="Nambeesan S."/>
            <person name="Nguyen T."/>
            <person name="Pegot-Espagnet P."/>
            <person name="Pouilly N."/>
            <person name="Raftis F."/>
            <person name="Sallet E."/>
            <person name="Schiex T."/>
            <person name="Thomas J."/>
            <person name="Vandecasteele C."/>
            <person name="Vares D."/>
            <person name="Vear F."/>
            <person name="Vautrin S."/>
            <person name="Crespi M."/>
            <person name="Mangin B."/>
            <person name="Burke J.M."/>
            <person name="Salse J."/>
            <person name="Munos S."/>
            <person name="Vincourt P."/>
            <person name="Rieseberg L.H."/>
            <person name="Langlade N.B."/>
        </authorList>
    </citation>
    <scope>NUCLEOTIDE SEQUENCE [LARGE SCALE GENOMIC DNA]</scope>
    <source>
        <strain evidence="4">cv. SF193</strain>
        <tissue evidence="2">Leaves</tissue>
    </source>
</reference>
<protein>
    <submittedName>
        <fullName evidence="2">1-deoxy-D-xylulose-5-phosphate reductoisomerase</fullName>
        <ecNumber evidence="2">1.1.1.267</ecNumber>
    </submittedName>
</protein>
<sequence length="123" mass="14264">MPEIIHGDECVVEASQSYHFQELCQLKPFKILTRDLIQVARHPDCVTIVTRIFGCAGLKLLQLKQGTGKQRNLNHWWSLFVLPLARKHNAITVKNTRYLKCVIFLTWFICYVFSAYKASLKVL</sequence>
<keyword evidence="1" id="KW-0812">Transmembrane</keyword>
<dbReference type="EMBL" id="MNCJ02000325">
    <property type="protein sequence ID" value="KAF5786320.1"/>
    <property type="molecule type" value="Genomic_DNA"/>
</dbReference>
<dbReference type="AlphaFoldDB" id="A0A251TJZ8"/>
<accession>A0A251TJZ8</accession>
<reference evidence="2" key="3">
    <citation type="submission" date="2020-06" db="EMBL/GenBank/DDBJ databases">
        <title>Helianthus annuus Genome sequencing and assembly Release 2.</title>
        <authorList>
            <person name="Gouzy J."/>
            <person name="Langlade N."/>
            <person name="Munos S."/>
        </authorList>
    </citation>
    <scope>NUCLEOTIDE SEQUENCE</scope>
    <source>
        <tissue evidence="2">Leaves</tissue>
    </source>
</reference>
<dbReference type="InParanoid" id="A0A251TJZ8"/>
<dbReference type="EC" id="1.1.1.267" evidence="2"/>
<feature type="transmembrane region" description="Helical" evidence="1">
    <location>
        <begin position="98"/>
        <end position="116"/>
    </location>
</feature>
<evidence type="ECO:0000313" key="4">
    <source>
        <dbReference type="Proteomes" id="UP000215914"/>
    </source>
</evidence>